<evidence type="ECO:0000313" key="2">
    <source>
        <dbReference type="RefSeq" id="XP_016930262.2"/>
    </source>
</evidence>
<dbReference type="SUPFAM" id="SSF54928">
    <property type="entry name" value="RNA-binding domain, RBD"/>
    <property type="match status" value="1"/>
</dbReference>
<dbReference type="GO" id="GO:0019005">
    <property type="term" value="C:SCF ubiquitin ligase complex"/>
    <property type="evidence" value="ECO:0007669"/>
    <property type="project" value="TreeGrafter"/>
</dbReference>
<organism evidence="1 2">
    <name type="scientific">Drosophila suzukii</name>
    <name type="common">Spotted-wing drosophila fruit fly</name>
    <dbReference type="NCBI Taxonomy" id="28584"/>
    <lineage>
        <taxon>Eukaryota</taxon>
        <taxon>Metazoa</taxon>
        <taxon>Ecdysozoa</taxon>
        <taxon>Arthropoda</taxon>
        <taxon>Hexapoda</taxon>
        <taxon>Insecta</taxon>
        <taxon>Pterygota</taxon>
        <taxon>Neoptera</taxon>
        <taxon>Endopterygota</taxon>
        <taxon>Diptera</taxon>
        <taxon>Brachycera</taxon>
        <taxon>Muscomorpha</taxon>
        <taxon>Ephydroidea</taxon>
        <taxon>Drosophilidae</taxon>
        <taxon>Drosophila</taxon>
        <taxon>Sophophora</taxon>
    </lineage>
</organism>
<dbReference type="Proteomes" id="UP001652628">
    <property type="component" value="Chromosome 2R"/>
</dbReference>
<dbReference type="PANTHER" id="PTHR13318">
    <property type="entry name" value="PARTNER OF PAIRED, ISOFORM B-RELATED"/>
    <property type="match status" value="1"/>
</dbReference>
<dbReference type="InterPro" id="IPR035979">
    <property type="entry name" value="RBD_domain_sf"/>
</dbReference>
<dbReference type="InterPro" id="IPR032675">
    <property type="entry name" value="LRR_dom_sf"/>
</dbReference>
<proteinExistence type="predicted"/>
<dbReference type="GO" id="GO:0031146">
    <property type="term" value="P:SCF-dependent proteasomal ubiquitin-dependent protein catabolic process"/>
    <property type="evidence" value="ECO:0007669"/>
    <property type="project" value="TreeGrafter"/>
</dbReference>
<dbReference type="InterPro" id="IPR036047">
    <property type="entry name" value="F-box-like_dom_sf"/>
</dbReference>
<dbReference type="SUPFAM" id="SSF81383">
    <property type="entry name" value="F-box domain"/>
    <property type="match status" value="1"/>
</dbReference>
<dbReference type="PANTHER" id="PTHR13318:SF190">
    <property type="entry name" value="PARTNER OF PAIRED, ISOFORM B"/>
    <property type="match status" value="1"/>
</dbReference>
<sequence length="561" mass="65318">MSYFISDPMERNYYFEDLIAYTEDHIPVRKICWCDAPTQIQERVLCTYFGQFGRILEMHILRPGNELQLFQSGHVVYAEATDAARALRASDYNVFTVQASDSWEQPDAYGTREQLTFFQETSLFSILNDDCLMHIVLELGLQDQVRFGRTCPRFRAALERTPARLHSSVDLGEFRNMTAWDMREFFQMFGARVQDFHGRFETDHMERLAEFIRDYCVNLKSMQVVCSPQFGLYMHTIFHRGYQLVELMLHNSEIADEPLLDLQNLVNLKKLNLSWNSLTGRTLDRLPTSIEVLGLNGCRDLETQYLPGICRNLPNLKELNLQNINTSPEKVFRTMAVENSCPSLEVLRVSAHPWTTYDYVPSLPKLKHLTIYNDVTNDMQFTDKLCINLIGGLVQHKSTQLEQLEMFGFESVPIQQLGQIARLKGLRVLIMPDTDFSNVLLRILPNLSQLERICFRRSSAIDDMILYMFCLCSKLNYLRLEECTQLDINLVRRIATRVRQEIARNVNQRKLPIELWLSMKDEQINALKLALPEVVVEDIIQIKCTDHQKLRHDTGMELFEQ</sequence>
<keyword evidence="1" id="KW-1185">Reference proteome</keyword>
<dbReference type="Gene3D" id="3.80.10.10">
    <property type="entry name" value="Ribonuclease Inhibitor"/>
    <property type="match status" value="2"/>
</dbReference>
<dbReference type="GeneID" id="108009994"/>
<accession>A0AB39Z8K9</accession>
<gene>
    <name evidence="2" type="primary">LOC108009994</name>
</gene>
<name>A0AB39Z8K9_DROSZ</name>
<dbReference type="AlphaFoldDB" id="A0AB39Z8K9"/>
<evidence type="ECO:0000313" key="1">
    <source>
        <dbReference type="Proteomes" id="UP001652628"/>
    </source>
</evidence>
<dbReference type="SUPFAM" id="SSF52047">
    <property type="entry name" value="RNI-like"/>
    <property type="match status" value="1"/>
</dbReference>
<reference evidence="2" key="1">
    <citation type="submission" date="2025-08" db="UniProtKB">
        <authorList>
            <consortium name="RefSeq"/>
        </authorList>
    </citation>
    <scope>IDENTIFICATION</scope>
</reference>
<protein>
    <submittedName>
        <fullName evidence="2">Uncharacterized protein isoform X1</fullName>
    </submittedName>
</protein>
<dbReference type="RefSeq" id="XP_016930262.2">
    <property type="nucleotide sequence ID" value="XM_017074773.4"/>
</dbReference>
<dbReference type="GO" id="GO:0003676">
    <property type="term" value="F:nucleic acid binding"/>
    <property type="evidence" value="ECO:0007669"/>
    <property type="project" value="InterPro"/>
</dbReference>